<feature type="region of interest" description="Disordered" evidence="1">
    <location>
        <begin position="92"/>
        <end position="117"/>
    </location>
</feature>
<reference evidence="2 3" key="1">
    <citation type="submission" date="2019-03" db="EMBL/GenBank/DDBJ databases">
        <title>First draft genome of Liparis tanakae, snailfish: a comprehensive survey of snailfish specific genes.</title>
        <authorList>
            <person name="Kim W."/>
            <person name="Song I."/>
            <person name="Jeong J.-H."/>
            <person name="Kim D."/>
            <person name="Kim S."/>
            <person name="Ryu S."/>
            <person name="Song J.Y."/>
            <person name="Lee S.K."/>
        </authorList>
    </citation>
    <scope>NUCLEOTIDE SEQUENCE [LARGE SCALE GENOMIC DNA]</scope>
    <source>
        <tissue evidence="2">Muscle</tissue>
    </source>
</reference>
<feature type="compositionally biased region" description="Polar residues" evidence="1">
    <location>
        <begin position="27"/>
        <end position="41"/>
    </location>
</feature>
<protein>
    <submittedName>
        <fullName evidence="2">Uncharacterized protein</fullName>
    </submittedName>
</protein>
<proteinExistence type="predicted"/>
<comment type="caution">
    <text evidence="2">The sequence shown here is derived from an EMBL/GenBank/DDBJ whole genome shotgun (WGS) entry which is preliminary data.</text>
</comment>
<dbReference type="EMBL" id="SRLO01000574">
    <property type="protein sequence ID" value="TNN51665.1"/>
    <property type="molecule type" value="Genomic_DNA"/>
</dbReference>
<dbReference type="AlphaFoldDB" id="A0A4Z2GES6"/>
<evidence type="ECO:0000256" key="1">
    <source>
        <dbReference type="SAM" id="MobiDB-lite"/>
    </source>
</evidence>
<dbReference type="Proteomes" id="UP000314294">
    <property type="component" value="Unassembled WGS sequence"/>
</dbReference>
<keyword evidence="3" id="KW-1185">Reference proteome</keyword>
<name>A0A4Z2GES6_9TELE</name>
<evidence type="ECO:0000313" key="3">
    <source>
        <dbReference type="Proteomes" id="UP000314294"/>
    </source>
</evidence>
<accession>A0A4Z2GES6</accession>
<gene>
    <name evidence="2" type="ORF">EYF80_038135</name>
</gene>
<organism evidence="2 3">
    <name type="scientific">Liparis tanakae</name>
    <name type="common">Tanaka's snailfish</name>
    <dbReference type="NCBI Taxonomy" id="230148"/>
    <lineage>
        <taxon>Eukaryota</taxon>
        <taxon>Metazoa</taxon>
        <taxon>Chordata</taxon>
        <taxon>Craniata</taxon>
        <taxon>Vertebrata</taxon>
        <taxon>Euteleostomi</taxon>
        <taxon>Actinopterygii</taxon>
        <taxon>Neopterygii</taxon>
        <taxon>Teleostei</taxon>
        <taxon>Neoteleostei</taxon>
        <taxon>Acanthomorphata</taxon>
        <taxon>Eupercaria</taxon>
        <taxon>Perciformes</taxon>
        <taxon>Cottioidei</taxon>
        <taxon>Cottales</taxon>
        <taxon>Liparidae</taxon>
        <taxon>Liparis</taxon>
    </lineage>
</organism>
<evidence type="ECO:0000313" key="2">
    <source>
        <dbReference type="EMBL" id="TNN51665.1"/>
    </source>
</evidence>
<sequence>MELFGWRSKRRGWQRVYSSNGKREAGSYNSQRESPGGSSTIAGRAAVVDNDLQEQWECGRASQQAAYLQQSANTEPLKGWYLPGPAELSGDHCPSLSYKGPSSLGRPSRARLGSRRSVSVSRKAAKRAVRHRWHDPSGTRLTFLLTSKQTGAGAAAARGSTQGAGGLITVFLTKAAEETLAFLDLPSITHTAASPCVYSKLCWSRLPCCWTPDLLDVQAMAPPDTTGMQLKLLL</sequence>
<feature type="region of interest" description="Disordered" evidence="1">
    <location>
        <begin position="15"/>
        <end position="41"/>
    </location>
</feature>